<evidence type="ECO:0000313" key="1">
    <source>
        <dbReference type="EMBL" id="MPM51816.1"/>
    </source>
</evidence>
<name>A0A645AFT6_9ZZZZ</name>
<organism evidence="1">
    <name type="scientific">bioreactor metagenome</name>
    <dbReference type="NCBI Taxonomy" id="1076179"/>
    <lineage>
        <taxon>unclassified sequences</taxon>
        <taxon>metagenomes</taxon>
        <taxon>ecological metagenomes</taxon>
    </lineage>
</organism>
<reference evidence="1" key="1">
    <citation type="submission" date="2019-08" db="EMBL/GenBank/DDBJ databases">
        <authorList>
            <person name="Kucharzyk K."/>
            <person name="Murdoch R.W."/>
            <person name="Higgins S."/>
            <person name="Loffler F."/>
        </authorList>
    </citation>
    <scope>NUCLEOTIDE SEQUENCE</scope>
</reference>
<dbReference type="EMBL" id="VSSQ01013583">
    <property type="protein sequence ID" value="MPM51816.1"/>
    <property type="molecule type" value="Genomic_DNA"/>
</dbReference>
<sequence length="79" mass="8853">MGLTTTPEEVIAGNEKLKEILGPDGAKIDYVCVLENLYDRVKDIIKEPLIPVQIYILYPWLQKNPAPVIPTGPRGLSMY</sequence>
<gene>
    <name evidence="1" type="ORF">SDC9_98567</name>
</gene>
<protein>
    <submittedName>
        <fullName evidence="1">Uncharacterized protein</fullName>
    </submittedName>
</protein>
<proteinExistence type="predicted"/>
<accession>A0A645AFT6</accession>
<comment type="caution">
    <text evidence="1">The sequence shown here is derived from an EMBL/GenBank/DDBJ whole genome shotgun (WGS) entry which is preliminary data.</text>
</comment>
<dbReference type="AlphaFoldDB" id="A0A645AFT6"/>